<feature type="chain" id="PRO_5014468465" description="Sel1 repeat family protein" evidence="1">
    <location>
        <begin position="21"/>
        <end position="117"/>
    </location>
</feature>
<accession>A0A2J4RKW7</accession>
<evidence type="ECO:0000313" key="2">
    <source>
        <dbReference type="EMBL" id="PLL43971.1"/>
    </source>
</evidence>
<sequence>MKKLALPALFSLCCIASAGAADNELSLAKKALLGDYQAQRNLAYGYVHGWGKNGDADFIPQDSIRACAWRKVILLANQKTADSSDYMNESVDCQKVSAADNQDVWKLVWTIVNNLPH</sequence>
<evidence type="ECO:0008006" key="4">
    <source>
        <dbReference type="Google" id="ProtNLM"/>
    </source>
</evidence>
<evidence type="ECO:0000313" key="3">
    <source>
        <dbReference type="Proteomes" id="UP000234505"/>
    </source>
</evidence>
<dbReference type="EMBL" id="PIDS01000035">
    <property type="protein sequence ID" value="PLL43971.1"/>
    <property type="molecule type" value="Genomic_DNA"/>
</dbReference>
<proteinExistence type="predicted"/>
<reference evidence="2 3" key="2">
    <citation type="submission" date="2018-01" db="EMBL/GenBank/DDBJ databases">
        <title>Genomic study of Klebsiella pneumoniae.</title>
        <authorList>
            <person name="Yang Y."/>
            <person name="Bicalho R."/>
        </authorList>
    </citation>
    <scope>NUCLEOTIDE SEQUENCE [LARGE SCALE GENOMIC DNA]</scope>
    <source>
        <strain evidence="2 3">A11</strain>
    </source>
</reference>
<feature type="signal peptide" evidence="1">
    <location>
        <begin position="1"/>
        <end position="20"/>
    </location>
</feature>
<organism evidence="2 3">
    <name type="scientific">Klebsiella michiganensis</name>
    <dbReference type="NCBI Taxonomy" id="1134687"/>
    <lineage>
        <taxon>Bacteria</taxon>
        <taxon>Pseudomonadati</taxon>
        <taxon>Pseudomonadota</taxon>
        <taxon>Gammaproteobacteria</taxon>
        <taxon>Enterobacterales</taxon>
        <taxon>Enterobacteriaceae</taxon>
        <taxon>Klebsiella/Raoultella group</taxon>
        <taxon>Klebsiella</taxon>
    </lineage>
</organism>
<dbReference type="AlphaFoldDB" id="A0A2J4RKW7"/>
<name>A0A2J4RKW7_9ENTR</name>
<keyword evidence="1" id="KW-0732">Signal</keyword>
<gene>
    <name evidence="2" type="ORF">CWN50_02375</name>
</gene>
<protein>
    <recommendedName>
        <fullName evidence="4">Sel1 repeat family protein</fullName>
    </recommendedName>
</protein>
<reference evidence="2 3" key="1">
    <citation type="submission" date="2017-11" db="EMBL/GenBank/DDBJ databases">
        <authorList>
            <person name="Han C.G."/>
        </authorList>
    </citation>
    <scope>NUCLEOTIDE SEQUENCE [LARGE SCALE GENOMIC DNA]</scope>
    <source>
        <strain evidence="2 3">A11</strain>
    </source>
</reference>
<dbReference type="Proteomes" id="UP000234505">
    <property type="component" value="Unassembled WGS sequence"/>
</dbReference>
<comment type="caution">
    <text evidence="2">The sequence shown here is derived from an EMBL/GenBank/DDBJ whole genome shotgun (WGS) entry which is preliminary data.</text>
</comment>
<evidence type="ECO:0000256" key="1">
    <source>
        <dbReference type="SAM" id="SignalP"/>
    </source>
</evidence>